<feature type="signal peptide" evidence="1">
    <location>
        <begin position="1"/>
        <end position="20"/>
    </location>
</feature>
<proteinExistence type="predicted"/>
<dbReference type="EMBL" id="MU865929">
    <property type="protein sequence ID" value="KAK4451256.1"/>
    <property type="molecule type" value="Genomic_DNA"/>
</dbReference>
<dbReference type="AlphaFoldDB" id="A0AAV9GSA9"/>
<protein>
    <submittedName>
        <fullName evidence="2">Uncharacterized protein</fullName>
    </submittedName>
</protein>
<sequence length="114" mass="13149">MKLPSLAFLTAALLTSTALADRFEIDFEFRDGIYNVGTVWISGRGKELVNAWRFGCHERPGPAGMVELCIYDDRGGYGYFLFEGQDWRCLRRTYQDGSRETKGLEFWDEVSCDW</sequence>
<name>A0AAV9GSA9_9PEZI</name>
<keyword evidence="3" id="KW-1185">Reference proteome</keyword>
<comment type="caution">
    <text evidence="2">The sequence shown here is derived from an EMBL/GenBank/DDBJ whole genome shotgun (WGS) entry which is preliminary data.</text>
</comment>
<reference evidence="2" key="2">
    <citation type="submission" date="2023-05" db="EMBL/GenBank/DDBJ databases">
        <authorList>
            <consortium name="Lawrence Berkeley National Laboratory"/>
            <person name="Steindorff A."/>
            <person name="Hensen N."/>
            <person name="Bonometti L."/>
            <person name="Westerberg I."/>
            <person name="Brannstrom I.O."/>
            <person name="Guillou S."/>
            <person name="Cros-Aarteil S."/>
            <person name="Calhoun S."/>
            <person name="Haridas S."/>
            <person name="Kuo A."/>
            <person name="Mondo S."/>
            <person name="Pangilinan J."/>
            <person name="Riley R."/>
            <person name="Labutti K."/>
            <person name="Andreopoulos B."/>
            <person name="Lipzen A."/>
            <person name="Chen C."/>
            <person name="Yanf M."/>
            <person name="Daum C."/>
            <person name="Ng V."/>
            <person name="Clum A."/>
            <person name="Ohm R."/>
            <person name="Martin F."/>
            <person name="Silar P."/>
            <person name="Natvig D."/>
            <person name="Lalanne C."/>
            <person name="Gautier V."/>
            <person name="Ament-Velasquez S.L."/>
            <person name="Kruys A."/>
            <person name="Hutchinson M.I."/>
            <person name="Powell A.J."/>
            <person name="Barry K."/>
            <person name="Miller A.N."/>
            <person name="Grigoriev I.V."/>
            <person name="Debuchy R."/>
            <person name="Gladieux P."/>
            <person name="Thoren M.H."/>
            <person name="Johannesson H."/>
        </authorList>
    </citation>
    <scope>NUCLEOTIDE SEQUENCE</scope>
    <source>
        <strain evidence="2">PSN243</strain>
    </source>
</reference>
<dbReference type="Proteomes" id="UP001321760">
    <property type="component" value="Unassembled WGS sequence"/>
</dbReference>
<evidence type="ECO:0000313" key="2">
    <source>
        <dbReference type="EMBL" id="KAK4451256.1"/>
    </source>
</evidence>
<keyword evidence="1" id="KW-0732">Signal</keyword>
<evidence type="ECO:0000313" key="3">
    <source>
        <dbReference type="Proteomes" id="UP001321760"/>
    </source>
</evidence>
<organism evidence="2 3">
    <name type="scientific">Podospora aff. communis PSN243</name>
    <dbReference type="NCBI Taxonomy" id="3040156"/>
    <lineage>
        <taxon>Eukaryota</taxon>
        <taxon>Fungi</taxon>
        <taxon>Dikarya</taxon>
        <taxon>Ascomycota</taxon>
        <taxon>Pezizomycotina</taxon>
        <taxon>Sordariomycetes</taxon>
        <taxon>Sordariomycetidae</taxon>
        <taxon>Sordariales</taxon>
        <taxon>Podosporaceae</taxon>
        <taxon>Podospora</taxon>
    </lineage>
</organism>
<evidence type="ECO:0000256" key="1">
    <source>
        <dbReference type="SAM" id="SignalP"/>
    </source>
</evidence>
<reference evidence="2" key="1">
    <citation type="journal article" date="2023" name="Mol. Phylogenet. Evol.">
        <title>Genome-scale phylogeny and comparative genomics of the fungal order Sordariales.</title>
        <authorList>
            <person name="Hensen N."/>
            <person name="Bonometti L."/>
            <person name="Westerberg I."/>
            <person name="Brannstrom I.O."/>
            <person name="Guillou S."/>
            <person name="Cros-Aarteil S."/>
            <person name="Calhoun S."/>
            <person name="Haridas S."/>
            <person name="Kuo A."/>
            <person name="Mondo S."/>
            <person name="Pangilinan J."/>
            <person name="Riley R."/>
            <person name="LaButti K."/>
            <person name="Andreopoulos B."/>
            <person name="Lipzen A."/>
            <person name="Chen C."/>
            <person name="Yan M."/>
            <person name="Daum C."/>
            <person name="Ng V."/>
            <person name="Clum A."/>
            <person name="Steindorff A."/>
            <person name="Ohm R.A."/>
            <person name="Martin F."/>
            <person name="Silar P."/>
            <person name="Natvig D.O."/>
            <person name="Lalanne C."/>
            <person name="Gautier V."/>
            <person name="Ament-Velasquez S.L."/>
            <person name="Kruys A."/>
            <person name="Hutchinson M.I."/>
            <person name="Powell A.J."/>
            <person name="Barry K."/>
            <person name="Miller A.N."/>
            <person name="Grigoriev I.V."/>
            <person name="Debuchy R."/>
            <person name="Gladieux P."/>
            <person name="Hiltunen Thoren M."/>
            <person name="Johannesson H."/>
        </authorList>
    </citation>
    <scope>NUCLEOTIDE SEQUENCE</scope>
    <source>
        <strain evidence="2">PSN243</strain>
    </source>
</reference>
<accession>A0AAV9GSA9</accession>
<feature type="chain" id="PRO_5043496878" evidence="1">
    <location>
        <begin position="21"/>
        <end position="114"/>
    </location>
</feature>
<gene>
    <name evidence="2" type="ORF">QBC34DRAFT_378580</name>
</gene>